<dbReference type="Proteomes" id="UP001165063">
    <property type="component" value="Unassembled WGS sequence"/>
</dbReference>
<dbReference type="InterPro" id="IPR010140">
    <property type="entry name" value="Histidinol_P_phosphatase_HisJ"/>
</dbReference>
<evidence type="ECO:0000259" key="9">
    <source>
        <dbReference type="Pfam" id="PF02811"/>
    </source>
</evidence>
<evidence type="ECO:0000256" key="8">
    <source>
        <dbReference type="RuleBase" id="RU366003"/>
    </source>
</evidence>
<dbReference type="PANTHER" id="PTHR21039">
    <property type="entry name" value="HISTIDINOL PHOSPHATASE-RELATED"/>
    <property type="match status" value="1"/>
</dbReference>
<dbReference type="GO" id="GO:0000105">
    <property type="term" value="P:L-histidine biosynthetic process"/>
    <property type="evidence" value="ECO:0007669"/>
    <property type="project" value="UniProtKB-UniRule"/>
</dbReference>
<dbReference type="EMBL" id="BSXU01000587">
    <property type="protein sequence ID" value="GMG21194.1"/>
    <property type="molecule type" value="Genomic_DNA"/>
</dbReference>
<comment type="pathway">
    <text evidence="1 8">Amino-acid biosynthesis; L-histidine biosynthesis; L-histidine from 5-phospho-alpha-D-ribose 1-diphosphate: step 8/9.</text>
</comment>
<dbReference type="GO" id="GO:0005737">
    <property type="term" value="C:cytoplasm"/>
    <property type="evidence" value="ECO:0007669"/>
    <property type="project" value="TreeGrafter"/>
</dbReference>
<evidence type="ECO:0000313" key="10">
    <source>
        <dbReference type="EMBL" id="GMG21194.1"/>
    </source>
</evidence>
<evidence type="ECO:0000256" key="1">
    <source>
        <dbReference type="ARBA" id="ARBA00004970"/>
    </source>
</evidence>
<dbReference type="EC" id="3.1.3.15" evidence="3 8"/>
<accession>A0A9W7DEU1</accession>
<comment type="catalytic activity">
    <reaction evidence="7 8">
        <text>L-histidinol phosphate + H2O = L-histidinol + phosphate</text>
        <dbReference type="Rhea" id="RHEA:14465"/>
        <dbReference type="ChEBI" id="CHEBI:15377"/>
        <dbReference type="ChEBI" id="CHEBI:43474"/>
        <dbReference type="ChEBI" id="CHEBI:57699"/>
        <dbReference type="ChEBI" id="CHEBI:57980"/>
        <dbReference type="EC" id="3.1.3.15"/>
    </reaction>
</comment>
<keyword evidence="11" id="KW-1185">Reference proteome</keyword>
<comment type="similarity">
    <text evidence="2 8">Belongs to the PHP hydrolase family. HisK subfamily.</text>
</comment>
<evidence type="ECO:0000256" key="3">
    <source>
        <dbReference type="ARBA" id="ARBA00013085"/>
    </source>
</evidence>
<dbReference type="AlphaFoldDB" id="A0A9W7DEU1"/>
<dbReference type="InterPro" id="IPR004013">
    <property type="entry name" value="PHP_dom"/>
</dbReference>
<reference evidence="10" key="1">
    <citation type="submission" date="2023-04" db="EMBL/GenBank/DDBJ databases">
        <title>Ambrosiozyma monospora NBRC 1965.</title>
        <authorList>
            <person name="Ichikawa N."/>
            <person name="Sato H."/>
            <person name="Tonouchi N."/>
        </authorList>
    </citation>
    <scope>NUCLEOTIDE SEQUENCE</scope>
    <source>
        <strain evidence="10">NBRC 1965</strain>
    </source>
</reference>
<dbReference type="GO" id="GO:0004401">
    <property type="term" value="F:histidinol-phosphatase activity"/>
    <property type="evidence" value="ECO:0007669"/>
    <property type="project" value="UniProtKB-UniRule"/>
</dbReference>
<dbReference type="Gene3D" id="3.20.20.140">
    <property type="entry name" value="Metal-dependent hydrolases"/>
    <property type="match status" value="1"/>
</dbReference>
<feature type="domain" description="PHP" evidence="9">
    <location>
        <begin position="5"/>
        <end position="230"/>
    </location>
</feature>
<sequence>MPHSHHSHSGQYVSHAVDSLETIVDHAISMNFQTFCLTEHVPRYTDDLLYPEEIAKGYTATSLIDIFDRYYSHALQIQQRVNSDAKTRTKILVGFECEGGISAEYLNQSLKFRERFNPDVIVGSVHHIDGIDVDFDRETWLKAKGSKSLHDLFKRYYELQYEMLKVVKPEVVGHFDLVRLMSLPDDDKCELTGKLLRDVDIQLDWPDVWALIVQNVEFIVGYGGLVEFNSAAIRKGWDTAYPKPEIVKLILQKGGKFCLSDDSHGVQQVGLNYEKVLKYLVSIGDTLKYIHFWDLDSDGKKFVNKRTIDDLARDEFWNKYKS</sequence>
<dbReference type="InterPro" id="IPR016195">
    <property type="entry name" value="Pol/histidinol_Pase-like"/>
</dbReference>
<dbReference type="NCBIfam" id="TIGR01856">
    <property type="entry name" value="hisJ_fam"/>
    <property type="match status" value="1"/>
</dbReference>
<comment type="caution">
    <text evidence="10">The sequence shown here is derived from an EMBL/GenBank/DDBJ whole genome shotgun (WGS) entry which is preliminary data.</text>
</comment>
<dbReference type="PANTHER" id="PTHR21039:SF0">
    <property type="entry name" value="HISTIDINOL-PHOSPHATASE"/>
    <property type="match status" value="1"/>
</dbReference>
<name>A0A9W7DEU1_AMBMO</name>
<gene>
    <name evidence="10" type="ORF">Amon01_000180800</name>
</gene>
<evidence type="ECO:0000256" key="2">
    <source>
        <dbReference type="ARBA" id="ARBA00009152"/>
    </source>
</evidence>
<keyword evidence="6 8" id="KW-0368">Histidine biosynthesis</keyword>
<protein>
    <recommendedName>
        <fullName evidence="3 8">Histidinol-phosphatase</fullName>
        <shortName evidence="8">HolPase</shortName>
        <ecNumber evidence="3 8">3.1.3.15</ecNumber>
    </recommendedName>
</protein>
<dbReference type="OrthoDB" id="5957391at2759"/>
<evidence type="ECO:0000313" key="11">
    <source>
        <dbReference type="Proteomes" id="UP001165063"/>
    </source>
</evidence>
<evidence type="ECO:0000256" key="6">
    <source>
        <dbReference type="ARBA" id="ARBA00023102"/>
    </source>
</evidence>
<evidence type="ECO:0000256" key="4">
    <source>
        <dbReference type="ARBA" id="ARBA00022605"/>
    </source>
</evidence>
<keyword evidence="5 8" id="KW-0378">Hydrolase</keyword>
<keyword evidence="4 8" id="KW-0028">Amino-acid biosynthesis</keyword>
<proteinExistence type="inferred from homology"/>
<evidence type="ECO:0000256" key="7">
    <source>
        <dbReference type="ARBA" id="ARBA00049158"/>
    </source>
</evidence>
<dbReference type="SUPFAM" id="SSF89550">
    <property type="entry name" value="PHP domain-like"/>
    <property type="match status" value="1"/>
</dbReference>
<organism evidence="10 11">
    <name type="scientific">Ambrosiozyma monospora</name>
    <name type="common">Yeast</name>
    <name type="synonym">Endomycopsis monosporus</name>
    <dbReference type="NCBI Taxonomy" id="43982"/>
    <lineage>
        <taxon>Eukaryota</taxon>
        <taxon>Fungi</taxon>
        <taxon>Dikarya</taxon>
        <taxon>Ascomycota</taxon>
        <taxon>Saccharomycotina</taxon>
        <taxon>Pichiomycetes</taxon>
        <taxon>Pichiales</taxon>
        <taxon>Pichiaceae</taxon>
        <taxon>Ambrosiozyma</taxon>
    </lineage>
</organism>
<evidence type="ECO:0000256" key="5">
    <source>
        <dbReference type="ARBA" id="ARBA00022801"/>
    </source>
</evidence>
<dbReference type="Pfam" id="PF02811">
    <property type="entry name" value="PHP"/>
    <property type="match status" value="1"/>
</dbReference>